<comment type="caution">
    <text evidence="2">The sequence shown here is derived from an EMBL/GenBank/DDBJ whole genome shotgun (WGS) entry which is preliminary data.</text>
</comment>
<keyword evidence="1" id="KW-1133">Transmembrane helix</keyword>
<protein>
    <recommendedName>
        <fullName evidence="4">RND transporter</fullName>
    </recommendedName>
</protein>
<keyword evidence="1" id="KW-0812">Transmembrane</keyword>
<keyword evidence="3" id="KW-1185">Reference proteome</keyword>
<dbReference type="Proteomes" id="UP000488299">
    <property type="component" value="Unassembled WGS sequence"/>
</dbReference>
<evidence type="ECO:0000256" key="1">
    <source>
        <dbReference type="SAM" id="Phobius"/>
    </source>
</evidence>
<evidence type="ECO:0000313" key="2">
    <source>
        <dbReference type="EMBL" id="KAB7729988.1"/>
    </source>
</evidence>
<organism evidence="2 3">
    <name type="scientific">Rudanella paleaurantiibacter</name>
    <dbReference type="NCBI Taxonomy" id="2614655"/>
    <lineage>
        <taxon>Bacteria</taxon>
        <taxon>Pseudomonadati</taxon>
        <taxon>Bacteroidota</taxon>
        <taxon>Cytophagia</taxon>
        <taxon>Cytophagales</taxon>
        <taxon>Cytophagaceae</taxon>
        <taxon>Rudanella</taxon>
    </lineage>
</organism>
<dbReference type="EMBL" id="WELI01000005">
    <property type="protein sequence ID" value="KAB7729988.1"/>
    <property type="molecule type" value="Genomic_DNA"/>
</dbReference>
<reference evidence="2 3" key="1">
    <citation type="submission" date="2019-10" db="EMBL/GenBank/DDBJ databases">
        <title>Rudanella paleaurantiibacter sp. nov., isolated from sludge.</title>
        <authorList>
            <person name="Xu S.Q."/>
        </authorList>
    </citation>
    <scope>NUCLEOTIDE SEQUENCE [LARGE SCALE GENOMIC DNA]</scope>
    <source>
        <strain evidence="2 3">HX-22-17</strain>
    </source>
</reference>
<name>A0A7J5TXX4_9BACT</name>
<evidence type="ECO:0000313" key="3">
    <source>
        <dbReference type="Proteomes" id="UP000488299"/>
    </source>
</evidence>
<accession>A0A7J5TXX4</accession>
<gene>
    <name evidence="2" type="ORF">F5984_12435</name>
</gene>
<dbReference type="AlphaFoldDB" id="A0A7J5TXX4"/>
<proteinExistence type="predicted"/>
<sequence>MNQKQPLWKQPTFQQLTLASLTLGLAPFVPEPHLLGKLRWVLGGAVGMQLVDWGDLLMHGAPWLGLIGFSIWYRFGKK</sequence>
<keyword evidence="1" id="KW-0472">Membrane</keyword>
<feature type="transmembrane region" description="Helical" evidence="1">
    <location>
        <begin position="56"/>
        <end position="75"/>
    </location>
</feature>
<evidence type="ECO:0008006" key="4">
    <source>
        <dbReference type="Google" id="ProtNLM"/>
    </source>
</evidence>